<dbReference type="GO" id="GO:0046983">
    <property type="term" value="F:protein dimerization activity"/>
    <property type="evidence" value="ECO:0007669"/>
    <property type="project" value="InterPro"/>
</dbReference>
<evidence type="ECO:0000256" key="3">
    <source>
        <dbReference type="ARBA" id="ARBA00022691"/>
    </source>
</evidence>
<gene>
    <name evidence="7" type="ORF">NPX13_g7394</name>
</gene>
<dbReference type="InterPro" id="IPR029063">
    <property type="entry name" value="SAM-dependent_MTases_sf"/>
</dbReference>
<dbReference type="GO" id="GO:0032259">
    <property type="term" value="P:methylation"/>
    <property type="evidence" value="ECO:0007669"/>
    <property type="project" value="UniProtKB-KW"/>
</dbReference>
<dbReference type="InterPro" id="IPR001077">
    <property type="entry name" value="COMT_C"/>
</dbReference>
<evidence type="ECO:0000313" key="7">
    <source>
        <dbReference type="EMBL" id="KAJ3565728.1"/>
    </source>
</evidence>
<dbReference type="InterPro" id="IPR016461">
    <property type="entry name" value="COMT-like"/>
</dbReference>
<dbReference type="InterPro" id="IPR036388">
    <property type="entry name" value="WH-like_DNA-bd_sf"/>
</dbReference>
<dbReference type="InterPro" id="IPR036390">
    <property type="entry name" value="WH_DNA-bd_sf"/>
</dbReference>
<organism evidence="7 8">
    <name type="scientific">Xylaria arbuscula</name>
    <dbReference type="NCBI Taxonomy" id="114810"/>
    <lineage>
        <taxon>Eukaryota</taxon>
        <taxon>Fungi</taxon>
        <taxon>Dikarya</taxon>
        <taxon>Ascomycota</taxon>
        <taxon>Pezizomycotina</taxon>
        <taxon>Sordariomycetes</taxon>
        <taxon>Xylariomycetidae</taxon>
        <taxon>Xylariales</taxon>
        <taxon>Xylariaceae</taxon>
        <taxon>Xylaria</taxon>
    </lineage>
</organism>
<evidence type="ECO:0000256" key="4">
    <source>
        <dbReference type="PIRSR" id="PIRSR005739-1"/>
    </source>
</evidence>
<dbReference type="Gene3D" id="1.10.10.10">
    <property type="entry name" value="Winged helix-like DNA-binding domain superfamily/Winged helix DNA-binding domain"/>
    <property type="match status" value="1"/>
</dbReference>
<dbReference type="Proteomes" id="UP001148614">
    <property type="component" value="Unassembled WGS sequence"/>
</dbReference>
<evidence type="ECO:0000259" key="6">
    <source>
        <dbReference type="Pfam" id="PF08100"/>
    </source>
</evidence>
<accession>A0A9W8NAS2</accession>
<dbReference type="Pfam" id="PF08100">
    <property type="entry name" value="Dimerisation"/>
    <property type="match status" value="1"/>
</dbReference>
<comment type="caution">
    <text evidence="7">The sequence shown here is derived from an EMBL/GenBank/DDBJ whole genome shotgun (WGS) entry which is preliminary data.</text>
</comment>
<feature type="active site" description="Proton acceptor" evidence="4">
    <location>
        <position position="314"/>
    </location>
</feature>
<dbReference type="AlphaFoldDB" id="A0A9W8NAS2"/>
<keyword evidence="8" id="KW-1185">Reference proteome</keyword>
<reference evidence="7" key="1">
    <citation type="submission" date="2022-07" db="EMBL/GenBank/DDBJ databases">
        <title>Genome Sequence of Xylaria arbuscula.</title>
        <authorList>
            <person name="Buettner E."/>
        </authorList>
    </citation>
    <scope>NUCLEOTIDE SEQUENCE</scope>
    <source>
        <strain evidence="7">VT107</strain>
    </source>
</reference>
<keyword evidence="3" id="KW-0949">S-adenosyl-L-methionine</keyword>
<dbReference type="Pfam" id="PF00891">
    <property type="entry name" value="Methyltransf_2"/>
    <property type="match status" value="1"/>
</dbReference>
<evidence type="ECO:0008006" key="9">
    <source>
        <dbReference type="Google" id="ProtNLM"/>
    </source>
</evidence>
<dbReference type="EMBL" id="JANPWZ010001448">
    <property type="protein sequence ID" value="KAJ3565728.1"/>
    <property type="molecule type" value="Genomic_DNA"/>
</dbReference>
<dbReference type="PANTHER" id="PTHR43712:SF17">
    <property type="entry name" value="O-METHYLTRANSFERASE"/>
    <property type="match status" value="1"/>
</dbReference>
<evidence type="ECO:0000313" key="8">
    <source>
        <dbReference type="Proteomes" id="UP001148614"/>
    </source>
</evidence>
<dbReference type="InterPro" id="IPR012967">
    <property type="entry name" value="COMT_dimerisation"/>
</dbReference>
<protein>
    <recommendedName>
        <fullName evidence="9">O-methyltransferase domain-containing protein</fullName>
    </recommendedName>
</protein>
<dbReference type="VEuPathDB" id="FungiDB:F4678DRAFT_479111"/>
<dbReference type="GO" id="GO:0008171">
    <property type="term" value="F:O-methyltransferase activity"/>
    <property type="evidence" value="ECO:0007669"/>
    <property type="project" value="InterPro"/>
</dbReference>
<keyword evidence="1" id="KW-0489">Methyltransferase</keyword>
<dbReference type="PIRSF" id="PIRSF005739">
    <property type="entry name" value="O-mtase"/>
    <property type="match status" value="1"/>
</dbReference>
<dbReference type="Gene3D" id="3.40.50.150">
    <property type="entry name" value="Vaccinia Virus protein VP39"/>
    <property type="match status" value="1"/>
</dbReference>
<evidence type="ECO:0000256" key="1">
    <source>
        <dbReference type="ARBA" id="ARBA00022603"/>
    </source>
</evidence>
<dbReference type="SUPFAM" id="SSF53335">
    <property type="entry name" value="S-adenosyl-L-methionine-dependent methyltransferases"/>
    <property type="match status" value="1"/>
</dbReference>
<dbReference type="PANTHER" id="PTHR43712">
    <property type="entry name" value="PUTATIVE (AFU_ORTHOLOGUE AFUA_4G14580)-RELATED"/>
    <property type="match status" value="1"/>
</dbReference>
<evidence type="ECO:0000259" key="5">
    <source>
        <dbReference type="Pfam" id="PF00891"/>
    </source>
</evidence>
<evidence type="ECO:0000256" key="2">
    <source>
        <dbReference type="ARBA" id="ARBA00022679"/>
    </source>
</evidence>
<feature type="domain" description="O-methyltransferase C-terminal" evidence="5">
    <location>
        <begin position="238"/>
        <end position="384"/>
    </location>
</feature>
<dbReference type="PROSITE" id="PS51683">
    <property type="entry name" value="SAM_OMT_II"/>
    <property type="match status" value="1"/>
</dbReference>
<sequence length="406" mass="44757">MSTTESASVQNGEPIVRALSQIASYGDKLRDGDPTAREKLIKSARQLVSAAETPVETLLWNTWALPTRNVALRIAIDLKIFETAMSDNGRPKTSEELAAVTAANPTLVMRVARACVSMNMLDEQKSGVYMPNKMTEFLSKPEYQGGIIHCFDSAALSFAQLPSYLKTTGFQNPEDALDGPFQYATKCGSAFTWLSERPENFRAFHAYVHAVRVHRPKWSDIYPVQERLIDGLKQGGGASAFVDIGGGTGQILQDFSTHVPQYGGKLVLQERPEVIAAATNLGVAGCGIELHVHDFFTPQPIKGARACFMRSVLHDWPDESCRKIPGHLRDVMEPGYSKILINECVVADQGASWQHVAMDFFMMAQVSAQERTETEWRKLIEGCGLKVSGIYTKGEENEGLIEVVIE</sequence>
<keyword evidence="2" id="KW-0808">Transferase</keyword>
<feature type="domain" description="O-methyltransferase dimerisation" evidence="6">
    <location>
        <begin position="71"/>
        <end position="136"/>
    </location>
</feature>
<dbReference type="SUPFAM" id="SSF46785">
    <property type="entry name" value="Winged helix' DNA-binding domain"/>
    <property type="match status" value="1"/>
</dbReference>
<name>A0A9W8NAS2_9PEZI</name>
<proteinExistence type="predicted"/>